<dbReference type="HOGENOM" id="CLU_129126_1_0_9"/>
<protein>
    <recommendedName>
        <fullName evidence="3">DUF1284 domain-containing protein</fullName>
    </recommendedName>
</protein>
<dbReference type="PATRIC" id="fig|1345695.10.peg.2340"/>
<proteinExistence type="predicted"/>
<dbReference type="Proteomes" id="UP000017118">
    <property type="component" value="Chromosome"/>
</dbReference>
<name>U5MV33_CLOSA</name>
<dbReference type="Pfam" id="PF06935">
    <property type="entry name" value="DUF1284"/>
    <property type="match status" value="1"/>
</dbReference>
<evidence type="ECO:0000313" key="2">
    <source>
        <dbReference type="Proteomes" id="UP000017118"/>
    </source>
</evidence>
<keyword evidence="2" id="KW-1185">Reference proteome</keyword>
<dbReference type="KEGG" id="csb:CLSA_c23530"/>
<dbReference type="InterPro" id="IPR009702">
    <property type="entry name" value="DUF1284"/>
</dbReference>
<reference evidence="1 2" key="1">
    <citation type="journal article" date="2013" name="Genome Announc.">
        <title>Complete Genome Sequence of the Solvent Producer Clostridium saccharobutylicum NCP262 (DSM 13864).</title>
        <authorList>
            <person name="Poehlein A."/>
            <person name="Hartwich K."/>
            <person name="Krabben P."/>
            <person name="Ehrenreich A."/>
            <person name="Liebl W."/>
            <person name="Durre P."/>
            <person name="Gottschalk G."/>
            <person name="Daniel R."/>
        </authorList>
    </citation>
    <scope>NUCLEOTIDE SEQUENCE [LARGE SCALE GENOMIC DNA]</scope>
    <source>
        <strain evidence="1">DSM 13864</strain>
    </source>
</reference>
<dbReference type="RefSeq" id="WP_022746478.1">
    <property type="nucleotide sequence ID" value="NC_022571.1"/>
</dbReference>
<dbReference type="OrthoDB" id="121064at2"/>
<evidence type="ECO:0000313" key="1">
    <source>
        <dbReference type="EMBL" id="AGX43327.1"/>
    </source>
</evidence>
<evidence type="ECO:0008006" key="3">
    <source>
        <dbReference type="Google" id="ProtNLM"/>
    </source>
</evidence>
<gene>
    <name evidence="1" type="ORF">CLSA_c23530</name>
</gene>
<organism evidence="1 2">
    <name type="scientific">Clostridium saccharobutylicum DSM 13864</name>
    <dbReference type="NCBI Taxonomy" id="1345695"/>
    <lineage>
        <taxon>Bacteria</taxon>
        <taxon>Bacillati</taxon>
        <taxon>Bacillota</taxon>
        <taxon>Clostridia</taxon>
        <taxon>Eubacteriales</taxon>
        <taxon>Clostridiaceae</taxon>
        <taxon>Clostridium</taxon>
    </lineage>
</organism>
<dbReference type="eggNOG" id="COG3543">
    <property type="taxonomic scope" value="Bacteria"/>
</dbReference>
<dbReference type="EMBL" id="CP006721">
    <property type="protein sequence ID" value="AGX43327.1"/>
    <property type="molecule type" value="Genomic_DNA"/>
</dbReference>
<sequence length="137" mass="16138">MLLLRPHHINCLFFYKGLGYSKEFIKGMNEIPILLKKDPNTTLKLVTGCDNVCFYCPNKQLNNICITKEKVDNLDYNTLKIYNLKLNKEYKFRGIIDNIYKNFNKNNFHAICSTCNWYKQGICSDNAIIDQLKNWNL</sequence>
<dbReference type="AlphaFoldDB" id="U5MV33"/>
<dbReference type="GeneID" id="55474780"/>
<accession>U5MV33</accession>